<feature type="signal peptide" evidence="1">
    <location>
        <begin position="1"/>
        <end position="20"/>
    </location>
</feature>
<evidence type="ECO:0000256" key="1">
    <source>
        <dbReference type="SAM" id="SignalP"/>
    </source>
</evidence>
<reference evidence="3 4" key="1">
    <citation type="journal article" date="2024" name="J. Plant Pathol.">
        <title>Sequence and assembly of the genome of Seiridium unicorne, isolate CBS 538.82, causal agent of cypress canker disease.</title>
        <authorList>
            <person name="Scali E."/>
            <person name="Rocca G.D."/>
            <person name="Danti R."/>
            <person name="Garbelotto M."/>
            <person name="Barberini S."/>
            <person name="Baroncelli R."/>
            <person name="Emiliani G."/>
        </authorList>
    </citation>
    <scope>NUCLEOTIDE SEQUENCE [LARGE SCALE GENOMIC DNA]</scope>
    <source>
        <strain evidence="3 4">BM-138-508</strain>
    </source>
</reference>
<feature type="chain" id="PRO_5047287288" evidence="1">
    <location>
        <begin position="21"/>
        <end position="614"/>
    </location>
</feature>
<feature type="domain" description="DUF7580" evidence="2">
    <location>
        <begin position="410"/>
        <end position="606"/>
    </location>
</feature>
<name>A0ABR2V036_9PEZI</name>
<organism evidence="3 4">
    <name type="scientific">Seiridium unicorne</name>
    <dbReference type="NCBI Taxonomy" id="138068"/>
    <lineage>
        <taxon>Eukaryota</taxon>
        <taxon>Fungi</taxon>
        <taxon>Dikarya</taxon>
        <taxon>Ascomycota</taxon>
        <taxon>Pezizomycotina</taxon>
        <taxon>Sordariomycetes</taxon>
        <taxon>Xylariomycetidae</taxon>
        <taxon>Amphisphaeriales</taxon>
        <taxon>Sporocadaceae</taxon>
        <taxon>Seiridium</taxon>
    </lineage>
</organism>
<protein>
    <submittedName>
        <fullName evidence="3">Prion-inhibition and propagation HeLo domain-containing protein</fullName>
    </submittedName>
</protein>
<evidence type="ECO:0000313" key="4">
    <source>
        <dbReference type="Proteomes" id="UP001408356"/>
    </source>
</evidence>
<gene>
    <name evidence="3" type="ORF">SUNI508_06574</name>
</gene>
<dbReference type="PANTHER" id="PTHR35186">
    <property type="entry name" value="ANK_REP_REGION DOMAIN-CONTAINING PROTEIN"/>
    <property type="match status" value="1"/>
</dbReference>
<evidence type="ECO:0000313" key="3">
    <source>
        <dbReference type="EMBL" id="KAK9420305.1"/>
    </source>
</evidence>
<dbReference type="Proteomes" id="UP001408356">
    <property type="component" value="Unassembled WGS sequence"/>
</dbReference>
<keyword evidence="1" id="KW-0732">Signal</keyword>
<dbReference type="InterPro" id="IPR056002">
    <property type="entry name" value="DUF7580"/>
</dbReference>
<evidence type="ECO:0000259" key="2">
    <source>
        <dbReference type="Pfam" id="PF24476"/>
    </source>
</evidence>
<keyword evidence="3" id="KW-0034">Amyloid</keyword>
<proteinExistence type="predicted"/>
<dbReference type="EMBL" id="JARVKF010000246">
    <property type="protein sequence ID" value="KAK9420305.1"/>
    <property type="molecule type" value="Genomic_DNA"/>
</dbReference>
<sequence length="614" mass="69592">MSGFEVLGVVLGTIPLLISALEHYQKGLNSIRRWQFYEAELQSLKRKLGNENAIFLNTCQQLLSGIVGSVDHEKLVDEPFGELWSSIEIRDRIALRLDHVYEPFKATVVAMDVALREIKAKLSLDEHGQVKWTEGKAIVREIKRATFTIRRSQFDDQLNGISKNNQYLKILTNQSIQLEPERRVKYHGRLFSQLKEVSRSAYRAVRNSLMCTCPGSHRVSLRLAKPKLMPHDEELQTSHNSNLQCAVSYRVDSHHPPRNSDTWDLMVLRIYEPSSKPPRVVLPKTPDVQQNFDLPSATIPSTIRLNKPGKKLQRVKFSEERRSNSGMESSFNSVKAVITASHPTTTILSASATLETGNSMLVGQNQRLEDPLDLCKLVRKGKHGLKSECFGVISNSTSQRYPKFGVYSQSEHSDHKLMISLEDVLEDAERTFPGVSYADRLKLAVDISSGVLQLITTSWLPEKITSRDIIFPIEDGCPVYGQAFVMKKLSDPEDQYPVTSQALYMQALKTTMFSLGLLLLEIHFFETLDYVWDAKIERSTLKATGQFSDRKAATELLSQVQTLGSPKFYSAVRRFLFCEFTCLDFTLGDEAFCKEVYGKTIALLEEDFQLSYSL</sequence>
<dbReference type="PANTHER" id="PTHR35186:SF4">
    <property type="entry name" value="PRION-INHIBITION AND PROPAGATION HELO DOMAIN-CONTAINING PROTEIN"/>
    <property type="match status" value="1"/>
</dbReference>
<accession>A0ABR2V036</accession>
<keyword evidence="3" id="KW-0640">Prion</keyword>
<comment type="caution">
    <text evidence="3">The sequence shown here is derived from an EMBL/GenBank/DDBJ whole genome shotgun (WGS) entry which is preliminary data.</text>
</comment>
<keyword evidence="4" id="KW-1185">Reference proteome</keyword>
<dbReference type="Pfam" id="PF24476">
    <property type="entry name" value="DUF7580"/>
    <property type="match status" value="1"/>
</dbReference>